<sequence length="191" mass="19276">MLPSAVAVQWMPIPPGTARRGIAWQLLRAMVGAPAASITNVCPQCGAPHGPVRIVGADVVASVTYAGGFAIVCTAGKAVAAAVGIDAESVSDPRRSAAAMRGIIHPGRSSSLREWTRVEAVLKADGRGLRVAPATVSLREGEGAWNATVEDSPRVFNGWDVPGPPGTIVSVAMEPVSAGEGLAAAAGPATP</sequence>
<dbReference type="RefSeq" id="WP_344096382.1">
    <property type="nucleotide sequence ID" value="NZ_BAAAOG010000008.1"/>
</dbReference>
<dbReference type="InterPro" id="IPR037143">
    <property type="entry name" value="4-PPantetheinyl_Trfase_dom_sf"/>
</dbReference>
<evidence type="ECO:0008006" key="3">
    <source>
        <dbReference type="Google" id="ProtNLM"/>
    </source>
</evidence>
<dbReference type="Proteomes" id="UP001499933">
    <property type="component" value="Unassembled WGS sequence"/>
</dbReference>
<dbReference type="SUPFAM" id="SSF56214">
    <property type="entry name" value="4'-phosphopantetheinyl transferase"/>
    <property type="match status" value="1"/>
</dbReference>
<dbReference type="EMBL" id="BAAAOG010000008">
    <property type="protein sequence ID" value="GAA1966201.1"/>
    <property type="molecule type" value="Genomic_DNA"/>
</dbReference>
<organism evidence="1 2">
    <name type="scientific">Microbacterium deminutum</name>
    <dbReference type="NCBI Taxonomy" id="344164"/>
    <lineage>
        <taxon>Bacteria</taxon>
        <taxon>Bacillati</taxon>
        <taxon>Actinomycetota</taxon>
        <taxon>Actinomycetes</taxon>
        <taxon>Micrococcales</taxon>
        <taxon>Microbacteriaceae</taxon>
        <taxon>Microbacterium</taxon>
    </lineage>
</organism>
<evidence type="ECO:0000313" key="2">
    <source>
        <dbReference type="Proteomes" id="UP001499933"/>
    </source>
</evidence>
<keyword evidence="2" id="KW-1185">Reference proteome</keyword>
<evidence type="ECO:0000313" key="1">
    <source>
        <dbReference type="EMBL" id="GAA1966201.1"/>
    </source>
</evidence>
<accession>A0ABP5CNR4</accession>
<proteinExistence type="predicted"/>
<protein>
    <recommendedName>
        <fullName evidence="3">4-phosphopantetheinyl transferase</fullName>
    </recommendedName>
</protein>
<gene>
    <name evidence="1" type="ORF">GCM10009776_31400</name>
</gene>
<name>A0ABP5CNR4_9MICO</name>
<comment type="caution">
    <text evidence="1">The sequence shown here is derived from an EMBL/GenBank/DDBJ whole genome shotgun (WGS) entry which is preliminary data.</text>
</comment>
<reference evidence="2" key="1">
    <citation type="journal article" date="2019" name="Int. J. Syst. Evol. Microbiol.">
        <title>The Global Catalogue of Microorganisms (GCM) 10K type strain sequencing project: providing services to taxonomists for standard genome sequencing and annotation.</title>
        <authorList>
            <consortium name="The Broad Institute Genomics Platform"/>
            <consortium name="The Broad Institute Genome Sequencing Center for Infectious Disease"/>
            <person name="Wu L."/>
            <person name="Ma J."/>
        </authorList>
    </citation>
    <scope>NUCLEOTIDE SEQUENCE [LARGE SCALE GENOMIC DNA]</scope>
    <source>
        <strain evidence="2">JCM 14901</strain>
    </source>
</reference>